<gene>
    <name evidence="2" type="ORF">GEV02_02880</name>
</gene>
<comment type="caution">
    <text evidence="2">The sequence shown here is derived from an EMBL/GenBank/DDBJ whole genome shotgun (WGS) entry which is preliminary data.</text>
</comment>
<name>A0A6A7MVN2_9BURK</name>
<dbReference type="PROSITE" id="PS50995">
    <property type="entry name" value="HTH_MARR_2"/>
    <property type="match status" value="1"/>
</dbReference>
<dbReference type="AlphaFoldDB" id="A0A6A7MVN2"/>
<evidence type="ECO:0000313" key="3">
    <source>
        <dbReference type="Proteomes" id="UP000440498"/>
    </source>
</evidence>
<dbReference type="GO" id="GO:0003700">
    <property type="term" value="F:DNA-binding transcription factor activity"/>
    <property type="evidence" value="ECO:0007669"/>
    <property type="project" value="InterPro"/>
</dbReference>
<dbReference type="InterPro" id="IPR000835">
    <property type="entry name" value="HTH_MarR-typ"/>
</dbReference>
<feature type="domain" description="HTH marR-type" evidence="1">
    <location>
        <begin position="12"/>
        <end position="144"/>
    </location>
</feature>
<reference evidence="2 3" key="1">
    <citation type="submission" date="2019-10" db="EMBL/GenBank/DDBJ databases">
        <title>Two novel species isolated from a subtropical stream in China.</title>
        <authorList>
            <person name="Lu H."/>
        </authorList>
    </citation>
    <scope>NUCLEOTIDE SEQUENCE [LARGE SCALE GENOMIC DNA]</scope>
    <source>
        <strain evidence="2 3">FT29W</strain>
    </source>
</reference>
<accession>A0A6A7MVN2</accession>
<evidence type="ECO:0000259" key="1">
    <source>
        <dbReference type="PROSITE" id="PS50995"/>
    </source>
</evidence>
<dbReference type="Gene3D" id="1.10.10.10">
    <property type="entry name" value="Winged helix-like DNA-binding domain superfamily/Winged helix DNA-binding domain"/>
    <property type="match status" value="1"/>
</dbReference>
<dbReference type="InterPro" id="IPR036388">
    <property type="entry name" value="WH-like_DNA-bd_sf"/>
</dbReference>
<organism evidence="2 3">
    <name type="scientific">Rugamonas aquatica</name>
    <dbReference type="NCBI Taxonomy" id="2743357"/>
    <lineage>
        <taxon>Bacteria</taxon>
        <taxon>Pseudomonadati</taxon>
        <taxon>Pseudomonadota</taxon>
        <taxon>Betaproteobacteria</taxon>
        <taxon>Burkholderiales</taxon>
        <taxon>Oxalobacteraceae</taxon>
        <taxon>Telluria group</taxon>
        <taxon>Rugamonas</taxon>
    </lineage>
</organism>
<dbReference type="InterPro" id="IPR036390">
    <property type="entry name" value="WH_DNA-bd_sf"/>
</dbReference>
<dbReference type="SUPFAM" id="SSF46785">
    <property type="entry name" value="Winged helix' DNA-binding domain"/>
    <property type="match status" value="1"/>
</dbReference>
<evidence type="ECO:0000313" key="2">
    <source>
        <dbReference type="EMBL" id="MQA37083.1"/>
    </source>
</evidence>
<proteinExistence type="predicted"/>
<dbReference type="PANTHER" id="PTHR33164:SF43">
    <property type="entry name" value="HTH-TYPE TRANSCRIPTIONAL REPRESSOR YETL"/>
    <property type="match status" value="1"/>
</dbReference>
<protein>
    <submittedName>
        <fullName evidence="2">MarR family transcriptional regulator</fullName>
    </submittedName>
</protein>
<sequence>MSKQDYSRVAGGAAIGARLRRLSESLDGDSARVYAALGISFEQRWFGVLNQLAIKGSATVGELATTLRITHVSVSQTRQSLEKSGIVTSESDPEDARKKKIKLTAAGKKLVAKLQPVWAAFDEAALELNAEAGNVVASLNKLDDALERQSIFDRIMNRIGEQ</sequence>
<dbReference type="Pfam" id="PF12802">
    <property type="entry name" value="MarR_2"/>
    <property type="match status" value="1"/>
</dbReference>
<keyword evidence="3" id="KW-1185">Reference proteome</keyword>
<dbReference type="Proteomes" id="UP000440498">
    <property type="component" value="Unassembled WGS sequence"/>
</dbReference>
<dbReference type="EMBL" id="WHUG01000001">
    <property type="protein sequence ID" value="MQA37083.1"/>
    <property type="molecule type" value="Genomic_DNA"/>
</dbReference>
<dbReference type="GO" id="GO:0006950">
    <property type="term" value="P:response to stress"/>
    <property type="evidence" value="ECO:0007669"/>
    <property type="project" value="TreeGrafter"/>
</dbReference>
<dbReference type="PRINTS" id="PR00598">
    <property type="entry name" value="HTHMARR"/>
</dbReference>
<dbReference type="PANTHER" id="PTHR33164">
    <property type="entry name" value="TRANSCRIPTIONAL REGULATOR, MARR FAMILY"/>
    <property type="match status" value="1"/>
</dbReference>
<dbReference type="InterPro" id="IPR039422">
    <property type="entry name" value="MarR/SlyA-like"/>
</dbReference>
<dbReference type="SMART" id="SM00347">
    <property type="entry name" value="HTH_MARR"/>
    <property type="match status" value="1"/>
</dbReference>